<feature type="region of interest" description="Disordered" evidence="1">
    <location>
        <begin position="428"/>
        <end position="469"/>
    </location>
</feature>
<dbReference type="PANTHER" id="PTHR40240">
    <property type="entry name" value="PLEXUS, ISOFORM A"/>
    <property type="match status" value="1"/>
</dbReference>
<feature type="region of interest" description="Disordered" evidence="1">
    <location>
        <begin position="209"/>
        <end position="244"/>
    </location>
</feature>
<accession>A0AAW0SNV5</accession>
<reference evidence="2 3" key="1">
    <citation type="submission" date="2023-03" db="EMBL/GenBank/DDBJ databases">
        <title>High-quality genome of Scylla paramamosain provides insights in environmental adaptation.</title>
        <authorList>
            <person name="Zhang L."/>
        </authorList>
    </citation>
    <scope>NUCLEOTIDE SEQUENCE [LARGE SCALE GENOMIC DNA]</scope>
    <source>
        <strain evidence="2">LZ_2023a</strain>
        <tissue evidence="2">Muscle</tissue>
    </source>
</reference>
<dbReference type="AlphaFoldDB" id="A0AAW0SNV5"/>
<feature type="region of interest" description="Disordered" evidence="1">
    <location>
        <begin position="177"/>
        <end position="196"/>
    </location>
</feature>
<feature type="compositionally biased region" description="Pro residues" evidence="1">
    <location>
        <begin position="180"/>
        <end position="196"/>
    </location>
</feature>
<evidence type="ECO:0008006" key="4">
    <source>
        <dbReference type="Google" id="ProtNLM"/>
    </source>
</evidence>
<feature type="compositionally biased region" description="Polar residues" evidence="1">
    <location>
        <begin position="564"/>
        <end position="596"/>
    </location>
</feature>
<feature type="region of interest" description="Disordered" evidence="1">
    <location>
        <begin position="830"/>
        <end position="875"/>
    </location>
</feature>
<proteinExistence type="predicted"/>
<feature type="region of interest" description="Disordered" evidence="1">
    <location>
        <begin position="564"/>
        <end position="608"/>
    </location>
</feature>
<dbReference type="Proteomes" id="UP001487740">
    <property type="component" value="Unassembled WGS sequence"/>
</dbReference>
<dbReference type="PANTHER" id="PTHR40240:SF1">
    <property type="entry name" value="PLEXUS, ISOFORM A"/>
    <property type="match status" value="1"/>
</dbReference>
<feature type="region of interest" description="Disordered" evidence="1">
    <location>
        <begin position="120"/>
        <end position="166"/>
    </location>
</feature>
<comment type="caution">
    <text evidence="2">The sequence shown here is derived from an EMBL/GenBank/DDBJ whole genome shotgun (WGS) entry which is preliminary data.</text>
</comment>
<feature type="compositionally biased region" description="Polar residues" evidence="1">
    <location>
        <begin position="830"/>
        <end position="853"/>
    </location>
</feature>
<evidence type="ECO:0000313" key="2">
    <source>
        <dbReference type="EMBL" id="KAK8375787.1"/>
    </source>
</evidence>
<name>A0AAW0SNV5_SCYPA</name>
<feature type="region of interest" description="Disordered" evidence="1">
    <location>
        <begin position="942"/>
        <end position="971"/>
    </location>
</feature>
<organism evidence="2 3">
    <name type="scientific">Scylla paramamosain</name>
    <name type="common">Mud crab</name>
    <dbReference type="NCBI Taxonomy" id="85552"/>
    <lineage>
        <taxon>Eukaryota</taxon>
        <taxon>Metazoa</taxon>
        <taxon>Ecdysozoa</taxon>
        <taxon>Arthropoda</taxon>
        <taxon>Crustacea</taxon>
        <taxon>Multicrustacea</taxon>
        <taxon>Malacostraca</taxon>
        <taxon>Eumalacostraca</taxon>
        <taxon>Eucarida</taxon>
        <taxon>Decapoda</taxon>
        <taxon>Pleocyemata</taxon>
        <taxon>Brachyura</taxon>
        <taxon>Eubrachyura</taxon>
        <taxon>Portunoidea</taxon>
        <taxon>Portunidae</taxon>
        <taxon>Portuninae</taxon>
        <taxon>Scylla</taxon>
    </lineage>
</organism>
<evidence type="ECO:0000256" key="1">
    <source>
        <dbReference type="SAM" id="MobiDB-lite"/>
    </source>
</evidence>
<protein>
    <recommendedName>
        <fullName evidence="4">Plexus</fullName>
    </recommendedName>
</protein>
<feature type="compositionally biased region" description="Pro residues" evidence="1">
    <location>
        <begin position="146"/>
        <end position="162"/>
    </location>
</feature>
<keyword evidence="3" id="KW-1185">Reference proteome</keyword>
<dbReference type="EMBL" id="JARAKH010000049">
    <property type="protein sequence ID" value="KAK8375787.1"/>
    <property type="molecule type" value="Genomic_DNA"/>
</dbReference>
<feature type="region of interest" description="Disordered" evidence="1">
    <location>
        <begin position="981"/>
        <end position="1000"/>
    </location>
</feature>
<evidence type="ECO:0000313" key="3">
    <source>
        <dbReference type="Proteomes" id="UP001487740"/>
    </source>
</evidence>
<feature type="compositionally biased region" description="Basic and acidic residues" evidence="1">
    <location>
        <begin position="220"/>
        <end position="241"/>
    </location>
</feature>
<gene>
    <name evidence="2" type="ORF">O3P69_008496</name>
</gene>
<sequence>MKPGFLRPEGGESIKRPTCYVCGCARCGEYPLAVRQQATGPYFPFLETHEPPDGSEPPSSDGRILSCFLCYSYLTQQWQLYERDKVPPVKRIYWLKRVDNGPYTGVEVGVQSEYASQLLGLAPDPPAQPSEVKRAGSSAGVARSQPQPPPPPPSLPPPPPPATITQPSAVVPVEVKRPRVNPPQPQPPSLPLPPPGVLPLPYGLAVPQASTQQEALDLSLDGRRGIKREREEELPPRDPRDPSIVAPRTEVLDLRMPDKNATTEVCYVCGDHYKKGTLVDIYAKQQNESCPFFPSLMLHPRPSKSHPMEASGRVQGCRDCFKHMQMQWDAYETRKIPHAERFYSLRKKASTIVDDSTAFVCYKCGREYPSSSLCLVYCRPNADKDPFYPFIEKLIPPEGASPISPQGLVQVCSSCSKVIPQQQKELIERNESNRSPVKGNVMDECTEQPGGGSPPPHAQHVSAGPLESTDVDPQLDEATCYLCHQNHSRQTMHWLAMVAESARQDGMYFSFLKYLPRIGQNSLVENGRVLACSLCYQHLSNQWTEYEKDKVLEEHRQFSLRAIPSNSMSPRLTPGPTLSSPGMSPTDGSPTHSFSTAAEAHTKSSTDVKKVTSGYMGQPLHTLEVVPAEPDPSSPTLSVITTQRALNVAVNCFVCSFHSKPGQTFTLRNKPHGSEPFFPFLAKHQSAHPEARVDDTCVLACLCCFHSLILQWQRYEKEKVAHYARLYDTYNYMCFICSLKTYRKRLYLLPVKDYPFLKEHNRPSGGMVVDNGHSVVVCKDCYSSLKNQYIELERWGVPVEKRQYNWIQRPPPPEFQHGTSAKSIQVFTSGTQPTVVEPGSSSPGSQLGNSPGAVQQPGGGGSPRGSHGPVLGSSSAVVDGAGIQVHASKQSEELALPANSALSKANASTSMCADLSETCIGNIHSRYAPLPLKIGIARQGGTQSNNLTKQHSMGSSESLNSGNTKGPGNSEQKVLKVDQFSKNSNSSGVSKPGIQGHVSSNRDTVYQLENHDKLVHKKRRSVIRGLNTPAVATSSASSQIQRPSCTQQLLSTSPELQTKCS</sequence>
<feature type="region of interest" description="Disordered" evidence="1">
    <location>
        <begin position="1025"/>
        <end position="1061"/>
    </location>
</feature>
<feature type="compositionally biased region" description="Polar residues" evidence="1">
    <location>
        <begin position="1030"/>
        <end position="1061"/>
    </location>
</feature>